<gene>
    <name evidence="1" type="ORF">D3P09_02625</name>
</gene>
<keyword evidence="2" id="KW-1185">Reference proteome</keyword>
<sequence length="134" mass="15589">MCRRFFMKSVIALLILSPILLYTWFQPSVERTIQYRDQLLQKQAYELAHLSSLEGRLTPEIQEAVLSKLESLYFNRSKVKITGPNTTINRGGLITVTLRYPQGRTEIFDLFGRAAERDYFYPVQIMSEYVDGQS</sequence>
<comment type="caution">
    <text evidence="1">The sequence shown here is derived from an EMBL/GenBank/DDBJ whole genome shotgun (WGS) entry which is preliminary data.</text>
</comment>
<dbReference type="EMBL" id="QXQB01000001">
    <property type="protein sequence ID" value="RJX40930.1"/>
    <property type="molecule type" value="Genomic_DNA"/>
</dbReference>
<evidence type="ECO:0000313" key="2">
    <source>
        <dbReference type="Proteomes" id="UP000267798"/>
    </source>
</evidence>
<protein>
    <submittedName>
        <fullName evidence="1">Uncharacterized protein</fullName>
    </submittedName>
</protein>
<reference evidence="1 2" key="1">
    <citation type="submission" date="2018-09" db="EMBL/GenBank/DDBJ databases">
        <title>Paenibacillus aracenensis nov. sp. isolated from a cave in southern Spain.</title>
        <authorList>
            <person name="Jurado V."/>
            <person name="Gutierrez-Patricio S."/>
            <person name="Gonzalez-Pimentel J.L."/>
            <person name="Miller A.Z."/>
            <person name="Laiz L."/>
            <person name="Saiz-Jimenez C."/>
        </authorList>
    </citation>
    <scope>NUCLEOTIDE SEQUENCE [LARGE SCALE GENOMIC DNA]</scope>
    <source>
        <strain evidence="1 2">JCM 19203</strain>
    </source>
</reference>
<name>A0A3A6PKN6_9BACL</name>
<evidence type="ECO:0000313" key="1">
    <source>
        <dbReference type="EMBL" id="RJX40930.1"/>
    </source>
</evidence>
<dbReference type="Proteomes" id="UP000267798">
    <property type="component" value="Unassembled WGS sequence"/>
</dbReference>
<accession>A0A3A6PKN6</accession>
<organism evidence="1 2">
    <name type="scientific">Paenibacillus pinisoli</name>
    <dbReference type="NCBI Taxonomy" id="1276110"/>
    <lineage>
        <taxon>Bacteria</taxon>
        <taxon>Bacillati</taxon>
        <taxon>Bacillota</taxon>
        <taxon>Bacilli</taxon>
        <taxon>Bacillales</taxon>
        <taxon>Paenibacillaceae</taxon>
        <taxon>Paenibacillus</taxon>
    </lineage>
</organism>
<proteinExistence type="predicted"/>
<dbReference type="AlphaFoldDB" id="A0A3A6PKN6"/>